<gene>
    <name evidence="3" type="ORF">BDFB_003463</name>
</gene>
<protein>
    <submittedName>
        <fullName evidence="3">LRR 4 domain containing protein</fullName>
    </submittedName>
</protein>
<dbReference type="InterPro" id="IPR050836">
    <property type="entry name" value="SDS22/Internalin_LRR"/>
</dbReference>
<keyword evidence="1" id="KW-0433">Leucine-rich repeat</keyword>
<evidence type="ECO:0000313" key="4">
    <source>
        <dbReference type="Proteomes" id="UP000292052"/>
    </source>
</evidence>
<name>A0A482VAB1_ASBVE</name>
<dbReference type="SMART" id="SM00365">
    <property type="entry name" value="LRR_SD22"/>
    <property type="match status" value="3"/>
</dbReference>
<dbReference type="InterPro" id="IPR032675">
    <property type="entry name" value="LRR_dom_sf"/>
</dbReference>
<evidence type="ECO:0000256" key="2">
    <source>
        <dbReference type="ARBA" id="ARBA00022737"/>
    </source>
</evidence>
<sequence>MIYLHNNEIFEINNLDYTVNLTSLYLQKNRILKIENLRNLRKLKRLYLGHNTISVVEGLENLESLEELYLEKQFLYEGNCLCFDPRKNTLQVLNISHNKIQTISSLAPLKILRVLNASHNDLSDMVEVCSIIKDWFYLKELCFAQNPICKNRLYKEDLIANVYRLEILDQKDISEHTRNFLKRLHGERISQKLQRNVNFADKITGESKNYFLNLIVWFNSLIDLPKNYPVAVQKAVSISILKQNKSDDLTGDNLEIFDEKNAVFIPWKSRKFFIVLKKITHK</sequence>
<dbReference type="CDD" id="cd21340">
    <property type="entry name" value="PPP1R42"/>
    <property type="match status" value="1"/>
</dbReference>
<dbReference type="Gene3D" id="3.80.10.10">
    <property type="entry name" value="Ribonuclease Inhibitor"/>
    <property type="match status" value="2"/>
</dbReference>
<dbReference type="OrthoDB" id="10262005at2759"/>
<keyword evidence="2" id="KW-0677">Repeat</keyword>
<dbReference type="SUPFAM" id="SSF52075">
    <property type="entry name" value="Outer arm dynein light chain 1"/>
    <property type="match status" value="1"/>
</dbReference>
<dbReference type="STRING" id="1661398.A0A482VAB1"/>
<dbReference type="Proteomes" id="UP000292052">
    <property type="component" value="Unassembled WGS sequence"/>
</dbReference>
<accession>A0A482VAB1</accession>
<evidence type="ECO:0000313" key="3">
    <source>
        <dbReference type="EMBL" id="RZB40009.1"/>
    </source>
</evidence>
<organism evidence="3 4">
    <name type="scientific">Asbolus verrucosus</name>
    <name type="common">Desert ironclad beetle</name>
    <dbReference type="NCBI Taxonomy" id="1661398"/>
    <lineage>
        <taxon>Eukaryota</taxon>
        <taxon>Metazoa</taxon>
        <taxon>Ecdysozoa</taxon>
        <taxon>Arthropoda</taxon>
        <taxon>Hexapoda</taxon>
        <taxon>Insecta</taxon>
        <taxon>Pterygota</taxon>
        <taxon>Neoptera</taxon>
        <taxon>Endopterygota</taxon>
        <taxon>Coleoptera</taxon>
        <taxon>Polyphaga</taxon>
        <taxon>Cucujiformia</taxon>
        <taxon>Tenebrionidae</taxon>
        <taxon>Pimeliinae</taxon>
        <taxon>Asbolus</taxon>
    </lineage>
</organism>
<dbReference type="PANTHER" id="PTHR46652">
    <property type="entry name" value="LEUCINE-RICH REPEAT AND IQ DOMAIN-CONTAINING PROTEIN 1-RELATED"/>
    <property type="match status" value="1"/>
</dbReference>
<evidence type="ECO:0000256" key="1">
    <source>
        <dbReference type="ARBA" id="ARBA00022614"/>
    </source>
</evidence>
<comment type="caution">
    <text evidence="3">The sequence shown here is derived from an EMBL/GenBank/DDBJ whole genome shotgun (WGS) entry which is preliminary data.</text>
</comment>
<dbReference type="PANTHER" id="PTHR46652:SF3">
    <property type="entry name" value="LEUCINE-RICH REPEAT-CONTAINING PROTEIN 9"/>
    <property type="match status" value="1"/>
</dbReference>
<keyword evidence="4" id="KW-1185">Reference proteome</keyword>
<dbReference type="AlphaFoldDB" id="A0A482VAB1"/>
<dbReference type="Pfam" id="PF13855">
    <property type="entry name" value="LRR_8"/>
    <property type="match status" value="1"/>
</dbReference>
<proteinExistence type="predicted"/>
<reference evidence="3 4" key="1">
    <citation type="submission" date="2017-03" db="EMBL/GenBank/DDBJ databases">
        <title>Genome of the blue death feigning beetle - Asbolus verrucosus.</title>
        <authorList>
            <person name="Rider S.D."/>
        </authorList>
    </citation>
    <scope>NUCLEOTIDE SEQUENCE [LARGE SCALE GENOMIC DNA]</scope>
    <source>
        <strain evidence="3">Butters</strain>
        <tissue evidence="3">Head and leg muscle</tissue>
    </source>
</reference>
<dbReference type="InterPro" id="IPR001611">
    <property type="entry name" value="Leu-rich_rpt"/>
</dbReference>
<dbReference type="EMBL" id="QDEB01123301">
    <property type="protein sequence ID" value="RZB40009.1"/>
    <property type="molecule type" value="Genomic_DNA"/>
</dbReference>
<dbReference type="PROSITE" id="PS51450">
    <property type="entry name" value="LRR"/>
    <property type="match status" value="3"/>
</dbReference>